<dbReference type="Proteomes" id="UP000283269">
    <property type="component" value="Unassembled WGS sequence"/>
</dbReference>
<protein>
    <submittedName>
        <fullName evidence="1">Uncharacterized protein</fullName>
    </submittedName>
</protein>
<accession>A0A409WU19</accession>
<dbReference type="AlphaFoldDB" id="A0A409WU19"/>
<reference evidence="1 2" key="1">
    <citation type="journal article" date="2018" name="Evol. Lett.">
        <title>Horizontal gene cluster transfer increased hallucinogenic mushroom diversity.</title>
        <authorList>
            <person name="Reynolds H.T."/>
            <person name="Vijayakumar V."/>
            <person name="Gluck-Thaler E."/>
            <person name="Korotkin H.B."/>
            <person name="Matheny P.B."/>
            <person name="Slot J.C."/>
        </authorList>
    </citation>
    <scope>NUCLEOTIDE SEQUENCE [LARGE SCALE GENOMIC DNA]</scope>
    <source>
        <strain evidence="1 2">2631</strain>
    </source>
</reference>
<dbReference type="EMBL" id="NHYD01003193">
    <property type="protein sequence ID" value="PPQ81966.1"/>
    <property type="molecule type" value="Genomic_DNA"/>
</dbReference>
<evidence type="ECO:0000313" key="2">
    <source>
        <dbReference type="Proteomes" id="UP000283269"/>
    </source>
</evidence>
<evidence type="ECO:0000313" key="1">
    <source>
        <dbReference type="EMBL" id="PPQ81966.1"/>
    </source>
</evidence>
<keyword evidence="2" id="KW-1185">Reference proteome</keyword>
<organism evidence="1 2">
    <name type="scientific">Psilocybe cyanescens</name>
    <dbReference type="NCBI Taxonomy" id="93625"/>
    <lineage>
        <taxon>Eukaryota</taxon>
        <taxon>Fungi</taxon>
        <taxon>Dikarya</taxon>
        <taxon>Basidiomycota</taxon>
        <taxon>Agaricomycotina</taxon>
        <taxon>Agaricomycetes</taxon>
        <taxon>Agaricomycetidae</taxon>
        <taxon>Agaricales</taxon>
        <taxon>Agaricineae</taxon>
        <taxon>Strophariaceae</taxon>
        <taxon>Psilocybe</taxon>
    </lineage>
</organism>
<comment type="caution">
    <text evidence="1">The sequence shown here is derived from an EMBL/GenBank/DDBJ whole genome shotgun (WGS) entry which is preliminary data.</text>
</comment>
<sequence>MQHSVDVPGVDTKDISEMGLHGSWWCVLLLMIQKWQFAPEGSLNESISGTGELVETEEIGLWGLWGFMGFESS</sequence>
<name>A0A409WU19_PSICY</name>
<gene>
    <name evidence="1" type="ORF">CVT25_014679</name>
</gene>
<dbReference type="InParanoid" id="A0A409WU19"/>
<proteinExistence type="predicted"/>